<evidence type="ECO:0000256" key="1">
    <source>
        <dbReference type="ARBA" id="ARBA00023016"/>
    </source>
</evidence>
<evidence type="ECO:0000313" key="6">
    <source>
        <dbReference type="Proteomes" id="UP000825935"/>
    </source>
</evidence>
<evidence type="ECO:0000259" key="4">
    <source>
        <dbReference type="PROSITE" id="PS01031"/>
    </source>
</evidence>
<accession>A0A8T2SZ41</accession>
<comment type="similarity">
    <text evidence="2 3">Belongs to the small heat shock protein (HSP20) family.</text>
</comment>
<dbReference type="Gene3D" id="2.60.40.790">
    <property type="match status" value="1"/>
</dbReference>
<dbReference type="OrthoDB" id="5511210at2759"/>
<dbReference type="Pfam" id="PF00011">
    <property type="entry name" value="HSP20"/>
    <property type="match status" value="1"/>
</dbReference>
<gene>
    <name evidence="5" type="ORF">KP509_17G067700</name>
</gene>
<organism evidence="5 6">
    <name type="scientific">Ceratopteris richardii</name>
    <name type="common">Triangle waterfern</name>
    <dbReference type="NCBI Taxonomy" id="49495"/>
    <lineage>
        <taxon>Eukaryota</taxon>
        <taxon>Viridiplantae</taxon>
        <taxon>Streptophyta</taxon>
        <taxon>Embryophyta</taxon>
        <taxon>Tracheophyta</taxon>
        <taxon>Polypodiopsida</taxon>
        <taxon>Polypodiidae</taxon>
        <taxon>Polypodiales</taxon>
        <taxon>Pteridineae</taxon>
        <taxon>Pteridaceae</taxon>
        <taxon>Parkerioideae</taxon>
        <taxon>Ceratopteris</taxon>
    </lineage>
</organism>
<dbReference type="InterPro" id="IPR008978">
    <property type="entry name" value="HSP20-like_chaperone"/>
</dbReference>
<dbReference type="AlphaFoldDB" id="A0A8T2SZ41"/>
<dbReference type="SUPFAM" id="SSF49764">
    <property type="entry name" value="HSP20-like chaperones"/>
    <property type="match status" value="1"/>
</dbReference>
<evidence type="ECO:0000313" key="5">
    <source>
        <dbReference type="EMBL" id="KAH7373666.1"/>
    </source>
</evidence>
<feature type="domain" description="SHSP" evidence="4">
    <location>
        <begin position="35"/>
        <end position="150"/>
    </location>
</feature>
<reference evidence="5" key="1">
    <citation type="submission" date="2021-08" db="EMBL/GenBank/DDBJ databases">
        <title>WGS assembly of Ceratopteris richardii.</title>
        <authorList>
            <person name="Marchant D.B."/>
            <person name="Chen G."/>
            <person name="Jenkins J."/>
            <person name="Shu S."/>
            <person name="Leebens-Mack J."/>
            <person name="Grimwood J."/>
            <person name="Schmutz J."/>
            <person name="Soltis P."/>
            <person name="Soltis D."/>
            <person name="Chen Z.-H."/>
        </authorList>
    </citation>
    <scope>NUCLEOTIDE SEQUENCE</scope>
    <source>
        <strain evidence="5">Whitten #5841</strain>
        <tissue evidence="5">Leaf</tissue>
    </source>
</reference>
<dbReference type="InterPro" id="IPR031107">
    <property type="entry name" value="Small_HSP"/>
</dbReference>
<sequence length="151" mass="17158">MALSVFRRPLADTFDTTLSLPSSWYLPDTTPFARDIAAVANTQVDWRETPSSHIFKANLPGLSREDVKVQVEDGRILQISGERGKEESYDSDRWHRVERSRGSFVRRFRLPDNARLDEVKASLENGVLSVIVPKFAPAEPRFAIRDVDITD</sequence>
<dbReference type="PROSITE" id="PS01031">
    <property type="entry name" value="SHSP"/>
    <property type="match status" value="1"/>
</dbReference>
<dbReference type="PANTHER" id="PTHR11527">
    <property type="entry name" value="HEAT-SHOCK PROTEIN 20 FAMILY MEMBER"/>
    <property type="match status" value="1"/>
</dbReference>
<keyword evidence="1" id="KW-0346">Stress response</keyword>
<dbReference type="InterPro" id="IPR002068">
    <property type="entry name" value="A-crystallin/Hsp20_dom"/>
</dbReference>
<evidence type="ECO:0000256" key="3">
    <source>
        <dbReference type="RuleBase" id="RU003616"/>
    </source>
</evidence>
<dbReference type="Proteomes" id="UP000825935">
    <property type="component" value="Chromosome 17"/>
</dbReference>
<keyword evidence="6" id="KW-1185">Reference proteome</keyword>
<name>A0A8T2SZ41_CERRI</name>
<proteinExistence type="inferred from homology"/>
<comment type="caution">
    <text evidence="5">The sequence shown here is derived from an EMBL/GenBank/DDBJ whole genome shotgun (WGS) entry which is preliminary data.</text>
</comment>
<protein>
    <recommendedName>
        <fullName evidence="4">SHSP domain-containing protein</fullName>
    </recommendedName>
</protein>
<dbReference type="CDD" id="cd06472">
    <property type="entry name" value="ACD_ScHsp26_like"/>
    <property type="match status" value="1"/>
</dbReference>
<evidence type="ECO:0000256" key="2">
    <source>
        <dbReference type="PROSITE-ProRule" id="PRU00285"/>
    </source>
</evidence>
<dbReference type="EMBL" id="CM035422">
    <property type="protein sequence ID" value="KAH7373666.1"/>
    <property type="molecule type" value="Genomic_DNA"/>
</dbReference>